<dbReference type="SUPFAM" id="SSF55920">
    <property type="entry name" value="Creatinase/aminopeptidase"/>
    <property type="match status" value="1"/>
</dbReference>
<dbReference type="EMBL" id="UINC01175216">
    <property type="protein sequence ID" value="SVD81726.1"/>
    <property type="molecule type" value="Genomic_DNA"/>
</dbReference>
<dbReference type="Gene3D" id="3.90.230.10">
    <property type="entry name" value="Creatinase/methionine aminopeptidase superfamily"/>
    <property type="match status" value="1"/>
</dbReference>
<evidence type="ECO:0000313" key="2">
    <source>
        <dbReference type="EMBL" id="SVD81726.1"/>
    </source>
</evidence>
<feature type="domain" description="Peptidase M24" evidence="1">
    <location>
        <begin position="32"/>
        <end position="200"/>
    </location>
</feature>
<organism evidence="2">
    <name type="scientific">marine metagenome</name>
    <dbReference type="NCBI Taxonomy" id="408172"/>
    <lineage>
        <taxon>unclassified sequences</taxon>
        <taxon>metagenomes</taxon>
        <taxon>ecological metagenomes</taxon>
    </lineage>
</organism>
<feature type="non-terminal residue" evidence="2">
    <location>
        <position position="1"/>
    </location>
</feature>
<reference evidence="2" key="1">
    <citation type="submission" date="2018-05" db="EMBL/GenBank/DDBJ databases">
        <authorList>
            <person name="Lanie J.A."/>
            <person name="Ng W.-L."/>
            <person name="Kazmierczak K.M."/>
            <person name="Andrzejewski T.M."/>
            <person name="Davidsen T.M."/>
            <person name="Wayne K.J."/>
            <person name="Tettelin H."/>
            <person name="Glass J.I."/>
            <person name="Rusch D."/>
            <person name="Podicherti R."/>
            <person name="Tsui H.-C.T."/>
            <person name="Winkler M.E."/>
        </authorList>
    </citation>
    <scope>NUCLEOTIDE SEQUENCE</scope>
</reference>
<evidence type="ECO:0000259" key="1">
    <source>
        <dbReference type="Pfam" id="PF00557"/>
    </source>
</evidence>
<dbReference type="AlphaFoldDB" id="A0A382YEJ6"/>
<accession>A0A382YEJ6</accession>
<name>A0A382YEJ6_9ZZZZ</name>
<gene>
    <name evidence="2" type="ORF">METZ01_LOCUS434580</name>
</gene>
<dbReference type="Pfam" id="PF00557">
    <property type="entry name" value="Peptidase_M24"/>
    <property type="match status" value="1"/>
</dbReference>
<proteinExistence type="predicted"/>
<dbReference type="InterPro" id="IPR000994">
    <property type="entry name" value="Pept_M24"/>
</dbReference>
<sequence>NVFDPRLANDLEPYRSLVLATDVIAQTALSNEVITPGVTRAMDIKWFFEESVAELGVGGKPWFEIHVAVQRFDPETGTMIPYVHPAPDDLIFQQGDIIHLDCGFDYLGFASDWQKVAYILREGEQTVPQGLRTALSNANLVHEAFASESRPGMTGWEATLAIARKLEGVDFLPSLYSHAIGYHGHALGPSINARDMDLSSPTYGYSRSTGPEGDSYLRDGAYRSIEFSATTAVPEYDGGTVTIPMEDDAYLTTNGYIYFRPYQT</sequence>
<protein>
    <recommendedName>
        <fullName evidence="1">Peptidase M24 domain-containing protein</fullName>
    </recommendedName>
</protein>
<feature type="non-terminal residue" evidence="2">
    <location>
        <position position="264"/>
    </location>
</feature>
<dbReference type="InterPro" id="IPR036005">
    <property type="entry name" value="Creatinase/aminopeptidase-like"/>
</dbReference>